<organism evidence="3 4">
    <name type="scientific">Granulicatella balaenopterae</name>
    <dbReference type="NCBI Taxonomy" id="137733"/>
    <lineage>
        <taxon>Bacteria</taxon>
        <taxon>Bacillati</taxon>
        <taxon>Bacillota</taxon>
        <taxon>Bacilli</taxon>
        <taxon>Lactobacillales</taxon>
        <taxon>Carnobacteriaceae</taxon>
        <taxon>Granulicatella</taxon>
    </lineage>
</organism>
<dbReference type="PROSITE" id="PS51170">
    <property type="entry name" value="CW"/>
    <property type="match status" value="1"/>
</dbReference>
<feature type="repeat" description="Cell wall-binding" evidence="2">
    <location>
        <begin position="58"/>
        <end position="77"/>
    </location>
</feature>
<dbReference type="AlphaFoldDB" id="A0A1H9HGB4"/>
<dbReference type="SUPFAM" id="SSF69360">
    <property type="entry name" value="Cell wall binding repeat"/>
    <property type="match status" value="1"/>
</dbReference>
<dbReference type="Proteomes" id="UP000198556">
    <property type="component" value="Unassembled WGS sequence"/>
</dbReference>
<dbReference type="Gene3D" id="2.10.270.10">
    <property type="entry name" value="Cholin Binding"/>
    <property type="match status" value="2"/>
</dbReference>
<gene>
    <name evidence="3" type="ORF">SAMN05421767_10293</name>
</gene>
<dbReference type="Pfam" id="PF19085">
    <property type="entry name" value="Choline_bind_2"/>
    <property type="match status" value="1"/>
</dbReference>
<keyword evidence="1" id="KW-0677">Repeat</keyword>
<evidence type="ECO:0000256" key="1">
    <source>
        <dbReference type="ARBA" id="ARBA00022737"/>
    </source>
</evidence>
<keyword evidence="4" id="KW-1185">Reference proteome</keyword>
<protein>
    <submittedName>
        <fullName evidence="3">Glucan-binding domain-containing protein (YG repeat)</fullName>
    </submittedName>
</protein>
<dbReference type="RefSeq" id="WP_089745730.1">
    <property type="nucleotide sequence ID" value="NZ_FOGF01000002.1"/>
</dbReference>
<dbReference type="InterPro" id="IPR018337">
    <property type="entry name" value="Cell_wall/Cho-bd_repeat"/>
</dbReference>
<dbReference type="Gene3D" id="2.10.270.20">
    <property type="match status" value="1"/>
</dbReference>
<evidence type="ECO:0000313" key="3">
    <source>
        <dbReference type="EMBL" id="SEQ61328.1"/>
    </source>
</evidence>
<evidence type="ECO:0000313" key="4">
    <source>
        <dbReference type="Proteomes" id="UP000198556"/>
    </source>
</evidence>
<name>A0A1H9HGB4_9LACT</name>
<sequence length="322" mass="37786">MKKGFLGYKQVLMFVALVAMFGLSDVVSTQRVSADEAPIGFVQNDNGARNYIKDGKKALYWHQLDGKWYYFGEDGNLVVGWQYIPTKYHIGVFEGDSIVEIGIFPKWFYFSAEGVLAEPGWQYLPIKDAVNTNKIYGQTVSDTGLGKQWYYLDKESSPVVGWLQKGDDWFLLSDEESHYGEMLTGWQGDYYLKENGYMAHNEWLYDDDYHSWFHLNADGKYAANQWVNGYYLKDWGYMAKAEWIFDKNYDSWYYLTEDGHYASNQWVGSYYLKDYGKMAHNEWIFDSHYDAWYYLHEDGTYAHNEWIGNYYLTSDGSWDAKG</sequence>
<reference evidence="3 4" key="1">
    <citation type="submission" date="2016-10" db="EMBL/GenBank/DDBJ databases">
        <authorList>
            <person name="de Groot N.N."/>
        </authorList>
    </citation>
    <scope>NUCLEOTIDE SEQUENCE [LARGE SCALE GENOMIC DNA]</scope>
    <source>
        <strain evidence="3 4">DSM 15827</strain>
    </source>
</reference>
<accession>A0A1H9HGB4</accession>
<dbReference type="EMBL" id="FOGF01000002">
    <property type="protein sequence ID" value="SEQ61328.1"/>
    <property type="molecule type" value="Genomic_DNA"/>
</dbReference>
<evidence type="ECO:0000256" key="2">
    <source>
        <dbReference type="PROSITE-ProRule" id="PRU00591"/>
    </source>
</evidence>
<proteinExistence type="predicted"/>